<organism evidence="1 2">
    <name type="scientific">Avena sativa</name>
    <name type="common">Oat</name>
    <dbReference type="NCBI Taxonomy" id="4498"/>
    <lineage>
        <taxon>Eukaryota</taxon>
        <taxon>Viridiplantae</taxon>
        <taxon>Streptophyta</taxon>
        <taxon>Embryophyta</taxon>
        <taxon>Tracheophyta</taxon>
        <taxon>Spermatophyta</taxon>
        <taxon>Magnoliopsida</taxon>
        <taxon>Liliopsida</taxon>
        <taxon>Poales</taxon>
        <taxon>Poaceae</taxon>
        <taxon>BOP clade</taxon>
        <taxon>Pooideae</taxon>
        <taxon>Poodae</taxon>
        <taxon>Poeae</taxon>
        <taxon>Poeae Chloroplast Group 1 (Aveneae type)</taxon>
        <taxon>Aveninae</taxon>
        <taxon>Avena</taxon>
    </lineage>
</organism>
<reference evidence="1" key="2">
    <citation type="submission" date="2025-09" db="UniProtKB">
        <authorList>
            <consortium name="EnsemblPlants"/>
        </authorList>
    </citation>
    <scope>IDENTIFICATION</scope>
</reference>
<sequence length="627" mass="68106">MASLPPLPPEIRTLRSTLEQRGLVDPLLQPSDEWGVLPGTAGDAAERGLLCRVAGAVRAGAREMWAFAHNDPRKPVFAAKVATALALITLLVFLREPSEIVGHSVWAILTVVVVFEFSIGATLSKGLNRGLGTLTAGGLALAVAETARHIGSQDMVFLIVCIFVVGFGTSLIKQHPKTKPYEYGLRVFLLTFCYVTVSGYTTGQFTSTAVSRFLLIFIGAAVSLGVNIGIYPIWAGEDLHHLVAKNFSRVAESLEGCVDGYLTCMEYERVPSKILTYQASDDPVYSGYRAAVEAQSQEETLLGFAIWEPPHGPYKMMKYPWKNYTKVGGALRHCSFAVMALHGCILSEIQSPPESRKVFSAELHRVGNESGKVLRELGHLVKTMTRLSSPNILAEVHHAAVELQKKIDQRSYLLVNTERWGETIACKRENEPQPPPSPPEHAVAINIGGPAVHRSDSATSLARHAVLTSMGGAMHKSDSTTSLARHAALANVGGGIHKSDSNTSLARFDSAASMAALAAADGLPFKPQASWPFRLPPLHPALPFEATEARTYESASALSLATFASLLIEFVARLRNLVDAVEELSDKAGFKDPELYVPLYKWIAALIEQESTGPWNYIVQYILQSRT</sequence>
<proteinExistence type="predicted"/>
<evidence type="ECO:0000313" key="1">
    <source>
        <dbReference type="EnsemblPlants" id="AVESA.00010b.r2.6AG1026860.1.CDS"/>
    </source>
</evidence>
<keyword evidence="2" id="KW-1185">Reference proteome</keyword>
<reference evidence="1" key="1">
    <citation type="submission" date="2021-05" db="EMBL/GenBank/DDBJ databases">
        <authorList>
            <person name="Scholz U."/>
            <person name="Mascher M."/>
            <person name="Fiebig A."/>
        </authorList>
    </citation>
    <scope>NUCLEOTIDE SEQUENCE [LARGE SCALE GENOMIC DNA]</scope>
</reference>
<dbReference type="Proteomes" id="UP001732700">
    <property type="component" value="Chromosome 6A"/>
</dbReference>
<evidence type="ECO:0000313" key="2">
    <source>
        <dbReference type="Proteomes" id="UP001732700"/>
    </source>
</evidence>
<dbReference type="EnsemblPlants" id="AVESA.00010b.r2.6AG1026860.1">
    <property type="protein sequence ID" value="AVESA.00010b.r2.6AG1026860.1.CDS"/>
    <property type="gene ID" value="AVESA.00010b.r2.6AG1026860"/>
</dbReference>
<name>A0ACD5YRI7_AVESA</name>
<accession>A0ACD5YRI7</accession>
<protein>
    <submittedName>
        <fullName evidence="1">Uncharacterized protein</fullName>
    </submittedName>
</protein>